<dbReference type="RefSeq" id="WP_109529956.1">
    <property type="nucleotide sequence ID" value="NZ_JBFAKC010000011.1"/>
</dbReference>
<comment type="caution">
    <text evidence="2">The sequence shown here is derived from an EMBL/GenBank/DDBJ whole genome shotgun (WGS) entry which is preliminary data.</text>
</comment>
<dbReference type="Proteomes" id="UP001551695">
    <property type="component" value="Unassembled WGS sequence"/>
</dbReference>
<keyword evidence="3" id="KW-1185">Reference proteome</keyword>
<accession>A0ABV3FZ12</accession>
<protein>
    <submittedName>
        <fullName evidence="2">DUF427 domain-containing protein</fullName>
    </submittedName>
</protein>
<evidence type="ECO:0000259" key="1">
    <source>
        <dbReference type="Pfam" id="PF04248"/>
    </source>
</evidence>
<dbReference type="PANTHER" id="PTHR34310">
    <property type="entry name" value="DUF427 DOMAIN PROTEIN (AFU_ORTHOLOGUE AFUA_3G02220)"/>
    <property type="match status" value="1"/>
</dbReference>
<evidence type="ECO:0000313" key="3">
    <source>
        <dbReference type="Proteomes" id="UP001551695"/>
    </source>
</evidence>
<feature type="domain" description="DUF427" evidence="1">
    <location>
        <begin position="3"/>
        <end position="89"/>
    </location>
</feature>
<dbReference type="InterPro" id="IPR038694">
    <property type="entry name" value="DUF427_sf"/>
</dbReference>
<sequence length="96" mass="10859">MSVRALWNDVVLAESADTVVVEGNHYFPAESINREYFTASDTHSVCPWKGTASYYTVTVDGRQNPDAAWFYPEPKSAAEQIRDRVAFWRGVDVVEN</sequence>
<dbReference type="Gene3D" id="2.170.150.40">
    <property type="entry name" value="Domain of unknown function (DUF427)"/>
    <property type="match status" value="1"/>
</dbReference>
<gene>
    <name evidence="2" type="ORF">AB0I48_24180</name>
</gene>
<reference evidence="2 3" key="1">
    <citation type="submission" date="2024-06" db="EMBL/GenBank/DDBJ databases">
        <title>The Natural Products Discovery Center: Release of the First 8490 Sequenced Strains for Exploring Actinobacteria Biosynthetic Diversity.</title>
        <authorList>
            <person name="Kalkreuter E."/>
            <person name="Kautsar S.A."/>
            <person name="Yang D."/>
            <person name="Bader C.D."/>
            <person name="Teijaro C.N."/>
            <person name="Fluegel L."/>
            <person name="Davis C.M."/>
            <person name="Simpson J.R."/>
            <person name="Lauterbach L."/>
            <person name="Steele A.D."/>
            <person name="Gui C."/>
            <person name="Meng S."/>
            <person name="Li G."/>
            <person name="Viehrig K."/>
            <person name="Ye F."/>
            <person name="Su P."/>
            <person name="Kiefer A.F."/>
            <person name="Nichols A."/>
            <person name="Cepeda A.J."/>
            <person name="Yan W."/>
            <person name="Fan B."/>
            <person name="Jiang Y."/>
            <person name="Adhikari A."/>
            <person name="Zheng C.-J."/>
            <person name="Schuster L."/>
            <person name="Cowan T.M."/>
            <person name="Smanski M.J."/>
            <person name="Chevrette M.G."/>
            <person name="De Carvalho L.P.S."/>
            <person name="Shen B."/>
        </authorList>
    </citation>
    <scope>NUCLEOTIDE SEQUENCE [LARGE SCALE GENOMIC DNA]</scope>
    <source>
        <strain evidence="2 3">NPDC050403</strain>
    </source>
</reference>
<dbReference type="Pfam" id="PF04248">
    <property type="entry name" value="NTP_transf_9"/>
    <property type="match status" value="1"/>
</dbReference>
<evidence type="ECO:0000313" key="2">
    <source>
        <dbReference type="EMBL" id="MEV0710667.1"/>
    </source>
</evidence>
<name>A0ABV3FZ12_9NOCA</name>
<dbReference type="EMBL" id="JBFAKC010000011">
    <property type="protein sequence ID" value="MEV0710667.1"/>
    <property type="molecule type" value="Genomic_DNA"/>
</dbReference>
<organism evidence="2 3">
    <name type="scientific">Nocardia aurea</name>
    <dbReference type="NCBI Taxonomy" id="2144174"/>
    <lineage>
        <taxon>Bacteria</taxon>
        <taxon>Bacillati</taxon>
        <taxon>Actinomycetota</taxon>
        <taxon>Actinomycetes</taxon>
        <taxon>Mycobacteriales</taxon>
        <taxon>Nocardiaceae</taxon>
        <taxon>Nocardia</taxon>
    </lineage>
</organism>
<dbReference type="PANTHER" id="PTHR34310:SF5">
    <property type="entry name" value="DUF427 DOMAIN PROTEIN (AFU_ORTHOLOGUE AFUA_3G02220)"/>
    <property type="match status" value="1"/>
</dbReference>
<dbReference type="InterPro" id="IPR007361">
    <property type="entry name" value="DUF427"/>
</dbReference>
<proteinExistence type="predicted"/>